<evidence type="ECO:0000313" key="2">
    <source>
        <dbReference type="Proteomes" id="UP000199435"/>
    </source>
</evidence>
<evidence type="ECO:0000313" key="1">
    <source>
        <dbReference type="EMBL" id="SCB37941.1"/>
    </source>
</evidence>
<dbReference type="EMBL" id="FMAH01000027">
    <property type="protein sequence ID" value="SCB37941.1"/>
    <property type="molecule type" value="Genomic_DNA"/>
</dbReference>
<dbReference type="STRING" id="411945.GA0061102_102730"/>
<name>A0A1C3WDC6_9HYPH</name>
<dbReference type="AlphaFoldDB" id="A0A1C3WDC6"/>
<accession>A0A1C3WDC6</accession>
<keyword evidence="2" id="KW-1185">Reference proteome</keyword>
<sequence length="62" mass="6963">MSDRVAVMLEGNLLQIAPPAEIYADPQDNIGYLPNNQVTVETTEFLGNYYKNYVNQAISAKR</sequence>
<protein>
    <submittedName>
        <fullName evidence="1">Uncharacterized protein</fullName>
    </submittedName>
</protein>
<reference evidence="2" key="1">
    <citation type="submission" date="2016-08" db="EMBL/GenBank/DDBJ databases">
        <authorList>
            <person name="Varghese N."/>
            <person name="Submissions Spin"/>
        </authorList>
    </citation>
    <scope>NUCLEOTIDE SEQUENCE [LARGE SCALE GENOMIC DNA]</scope>
    <source>
        <strain evidence="2">HAMBI 2971</strain>
    </source>
</reference>
<proteinExistence type="predicted"/>
<gene>
    <name evidence="1" type="ORF">GA0061102_102730</name>
</gene>
<dbReference type="Proteomes" id="UP000199435">
    <property type="component" value="Unassembled WGS sequence"/>
</dbReference>
<organism evidence="1 2">
    <name type="scientific">Rhizobium miluonense</name>
    <dbReference type="NCBI Taxonomy" id="411945"/>
    <lineage>
        <taxon>Bacteria</taxon>
        <taxon>Pseudomonadati</taxon>
        <taxon>Pseudomonadota</taxon>
        <taxon>Alphaproteobacteria</taxon>
        <taxon>Hyphomicrobiales</taxon>
        <taxon>Rhizobiaceae</taxon>
        <taxon>Rhizobium/Agrobacterium group</taxon>
        <taxon>Rhizobium</taxon>
    </lineage>
</organism>